<evidence type="ECO:0000256" key="4">
    <source>
        <dbReference type="PROSITE-ProRule" id="PRU00335"/>
    </source>
</evidence>
<dbReference type="GO" id="GO:0045892">
    <property type="term" value="P:negative regulation of DNA-templated transcription"/>
    <property type="evidence" value="ECO:0007669"/>
    <property type="project" value="InterPro"/>
</dbReference>
<dbReference type="GO" id="GO:0000976">
    <property type="term" value="F:transcription cis-regulatory region binding"/>
    <property type="evidence" value="ECO:0007669"/>
    <property type="project" value="TreeGrafter"/>
</dbReference>
<dbReference type="EMBL" id="CP046172">
    <property type="protein sequence ID" value="QIS15018.1"/>
    <property type="molecule type" value="Genomic_DNA"/>
</dbReference>
<dbReference type="InterPro" id="IPR050109">
    <property type="entry name" value="HTH-type_TetR-like_transc_reg"/>
</dbReference>
<dbReference type="PROSITE" id="PS01081">
    <property type="entry name" value="HTH_TETR_1"/>
    <property type="match status" value="1"/>
</dbReference>
<keyword evidence="1" id="KW-0805">Transcription regulation</keyword>
<organism evidence="6 7">
    <name type="scientific">Nocardia arthritidis</name>
    <dbReference type="NCBI Taxonomy" id="228602"/>
    <lineage>
        <taxon>Bacteria</taxon>
        <taxon>Bacillati</taxon>
        <taxon>Actinomycetota</taxon>
        <taxon>Actinomycetes</taxon>
        <taxon>Mycobacteriales</taxon>
        <taxon>Nocardiaceae</taxon>
        <taxon>Nocardia</taxon>
    </lineage>
</organism>
<keyword evidence="2 4" id="KW-0238">DNA-binding</keyword>
<dbReference type="PANTHER" id="PTHR30055">
    <property type="entry name" value="HTH-TYPE TRANSCRIPTIONAL REGULATOR RUTR"/>
    <property type="match status" value="1"/>
</dbReference>
<dbReference type="KEGG" id="nah:F5544_35940"/>
<dbReference type="SUPFAM" id="SSF46689">
    <property type="entry name" value="Homeodomain-like"/>
    <property type="match status" value="1"/>
</dbReference>
<sequence length="240" mass="26392">MWTREPRRPKASGLDRDQIVRAAIELLDHEGLEALSMRKLGAALGAGATSLYWYVANKDELLELALDEFWGGIGVPDPDEMHWRNVITAFAYNMRISSLAHPWGPSLIGTLPSVGPNAFRLTDRLRRAFLQAGLTGVDLYLANSTVLSFVLGQVIPEITFRKALGGGEYDQESTTEALTRLAAEYPDMLDARAALEKLDPNAARAMAFDFGLTAVLDGIAAKLPQRSAQPQRSQRGRQQQ</sequence>
<evidence type="ECO:0000256" key="2">
    <source>
        <dbReference type="ARBA" id="ARBA00023125"/>
    </source>
</evidence>
<dbReference type="InterPro" id="IPR009057">
    <property type="entry name" value="Homeodomain-like_sf"/>
</dbReference>
<dbReference type="RefSeq" id="WP_167477339.1">
    <property type="nucleotide sequence ID" value="NZ_CP046172.1"/>
</dbReference>
<reference evidence="6 7" key="1">
    <citation type="journal article" date="2019" name="ACS Chem. Biol.">
        <title>Identification and Mobilization of a Cryptic Antibiotic Biosynthesis Gene Locus from a Human-Pathogenic Nocardia Isolate.</title>
        <authorList>
            <person name="Herisse M."/>
            <person name="Ishida K."/>
            <person name="Porter J.L."/>
            <person name="Howden B."/>
            <person name="Hertweck C."/>
            <person name="Stinear T.P."/>
            <person name="Pidot S.J."/>
        </authorList>
    </citation>
    <scope>NUCLEOTIDE SEQUENCE [LARGE SCALE GENOMIC DNA]</scope>
    <source>
        <strain evidence="6 7">AUSMDU00012717</strain>
    </source>
</reference>
<evidence type="ECO:0000256" key="1">
    <source>
        <dbReference type="ARBA" id="ARBA00023015"/>
    </source>
</evidence>
<dbReference type="PROSITE" id="PS50977">
    <property type="entry name" value="HTH_TETR_2"/>
    <property type="match status" value="1"/>
</dbReference>
<dbReference type="PRINTS" id="PR00455">
    <property type="entry name" value="HTHTETR"/>
</dbReference>
<dbReference type="GO" id="GO:0003700">
    <property type="term" value="F:DNA-binding transcription factor activity"/>
    <property type="evidence" value="ECO:0007669"/>
    <property type="project" value="TreeGrafter"/>
</dbReference>
<evidence type="ECO:0000313" key="7">
    <source>
        <dbReference type="Proteomes" id="UP000503540"/>
    </source>
</evidence>
<accession>A0A6G9YP93</accession>
<gene>
    <name evidence="6" type="ORF">F5544_35940</name>
</gene>
<dbReference type="InterPro" id="IPR004111">
    <property type="entry name" value="Repressor_TetR_C"/>
</dbReference>
<protein>
    <submittedName>
        <fullName evidence="6">TetR family transcriptional regulator</fullName>
    </submittedName>
</protein>
<dbReference type="InterPro" id="IPR023772">
    <property type="entry name" value="DNA-bd_HTH_TetR-type_CS"/>
</dbReference>
<dbReference type="SUPFAM" id="SSF48498">
    <property type="entry name" value="Tetracyclin repressor-like, C-terminal domain"/>
    <property type="match status" value="1"/>
</dbReference>
<dbReference type="AlphaFoldDB" id="A0A6G9YP93"/>
<proteinExistence type="predicted"/>
<keyword evidence="3" id="KW-0804">Transcription</keyword>
<keyword evidence="7" id="KW-1185">Reference proteome</keyword>
<name>A0A6G9YP93_9NOCA</name>
<dbReference type="PANTHER" id="PTHR30055:SF151">
    <property type="entry name" value="TRANSCRIPTIONAL REGULATORY PROTEIN"/>
    <property type="match status" value="1"/>
</dbReference>
<evidence type="ECO:0000313" key="6">
    <source>
        <dbReference type="EMBL" id="QIS15018.1"/>
    </source>
</evidence>
<evidence type="ECO:0000256" key="3">
    <source>
        <dbReference type="ARBA" id="ARBA00023163"/>
    </source>
</evidence>
<dbReference type="Gene3D" id="1.10.357.10">
    <property type="entry name" value="Tetracycline Repressor, domain 2"/>
    <property type="match status" value="1"/>
</dbReference>
<dbReference type="Proteomes" id="UP000503540">
    <property type="component" value="Chromosome"/>
</dbReference>
<dbReference type="InterPro" id="IPR001647">
    <property type="entry name" value="HTH_TetR"/>
</dbReference>
<dbReference type="Gene3D" id="1.10.10.60">
    <property type="entry name" value="Homeodomain-like"/>
    <property type="match status" value="1"/>
</dbReference>
<feature type="domain" description="HTH tetR-type" evidence="5">
    <location>
        <begin position="13"/>
        <end position="73"/>
    </location>
</feature>
<dbReference type="Pfam" id="PF02909">
    <property type="entry name" value="TetR_C_1"/>
    <property type="match status" value="1"/>
</dbReference>
<feature type="DNA-binding region" description="H-T-H motif" evidence="4">
    <location>
        <begin position="36"/>
        <end position="55"/>
    </location>
</feature>
<dbReference type="InterPro" id="IPR036271">
    <property type="entry name" value="Tet_transcr_reg_TetR-rel_C_sf"/>
</dbReference>
<dbReference type="Pfam" id="PF00440">
    <property type="entry name" value="TetR_N"/>
    <property type="match status" value="1"/>
</dbReference>
<evidence type="ECO:0000259" key="5">
    <source>
        <dbReference type="PROSITE" id="PS50977"/>
    </source>
</evidence>